<organism evidence="1 2">
    <name type="scientific">Aquirufa nivalisilvae</name>
    <dbReference type="NCBI Taxonomy" id="2516557"/>
    <lineage>
        <taxon>Bacteria</taxon>
        <taxon>Pseudomonadati</taxon>
        <taxon>Bacteroidota</taxon>
        <taxon>Cytophagia</taxon>
        <taxon>Cytophagales</taxon>
        <taxon>Flectobacillaceae</taxon>
        <taxon>Aquirufa</taxon>
    </lineage>
</organism>
<evidence type="ECO:0000313" key="2">
    <source>
        <dbReference type="Proteomes" id="UP000245468"/>
    </source>
</evidence>
<accession>A0A2S2DUZ3</accession>
<protein>
    <recommendedName>
        <fullName evidence="3">DUF4286 family protein</fullName>
    </recommendedName>
</protein>
<dbReference type="Proteomes" id="UP000245468">
    <property type="component" value="Chromosome"/>
</dbReference>
<dbReference type="KEGG" id="psez:HME7025_01277"/>
<evidence type="ECO:0008006" key="3">
    <source>
        <dbReference type="Google" id="ProtNLM"/>
    </source>
</evidence>
<dbReference type="RefSeq" id="WP_109322838.1">
    <property type="nucleotide sequence ID" value="NZ_CP029346.1"/>
</dbReference>
<name>A0A2S2DUZ3_9BACT</name>
<dbReference type="EMBL" id="CP029346">
    <property type="protein sequence ID" value="AWL09139.1"/>
    <property type="molecule type" value="Genomic_DNA"/>
</dbReference>
<reference evidence="2" key="1">
    <citation type="submission" date="2018-05" db="EMBL/GenBank/DDBJ databases">
        <title>Pseudarcicella sp. HME7025 Genome sequencing and assembly.</title>
        <authorList>
            <person name="Kim H."/>
            <person name="Kang H."/>
            <person name="Joh K."/>
        </authorList>
    </citation>
    <scope>NUCLEOTIDE SEQUENCE [LARGE SCALE GENOMIC DNA]</scope>
    <source>
        <strain evidence="2">HME7025</strain>
    </source>
</reference>
<dbReference type="AlphaFoldDB" id="A0A2S2DUZ3"/>
<sequence length="98" mass="11581">MIQYNLSLFFENSVEEKAILALRKIIVPEIEKQSFISRVYLFEITSHQEPDSKGFSLQCWIEPEFEKQLEIIEALVSGFLIEEFPNQHVYFPSQLKKL</sequence>
<gene>
    <name evidence="1" type="ORF">HME7025_01277</name>
</gene>
<dbReference type="OrthoDB" id="1121837at2"/>
<evidence type="ECO:0000313" key="1">
    <source>
        <dbReference type="EMBL" id="AWL09139.1"/>
    </source>
</evidence>
<proteinExistence type="predicted"/>
<keyword evidence="2" id="KW-1185">Reference proteome</keyword>